<dbReference type="EMBL" id="JAUIYO010000001">
    <property type="protein sequence ID" value="MFK2824605.1"/>
    <property type="molecule type" value="Genomic_DNA"/>
</dbReference>
<name>A0ABW8I6J1_9BACI</name>
<keyword evidence="1" id="KW-0732">Signal</keyword>
<protein>
    <recommendedName>
        <fullName evidence="4">Lipoprotein</fullName>
    </recommendedName>
</protein>
<dbReference type="Proteomes" id="UP001619911">
    <property type="component" value="Unassembled WGS sequence"/>
</dbReference>
<dbReference type="PROSITE" id="PS51257">
    <property type="entry name" value="PROKAR_LIPOPROTEIN"/>
    <property type="match status" value="1"/>
</dbReference>
<evidence type="ECO:0000313" key="3">
    <source>
        <dbReference type="Proteomes" id="UP001619911"/>
    </source>
</evidence>
<comment type="caution">
    <text evidence="2">The sequence shown here is derived from an EMBL/GenBank/DDBJ whole genome shotgun (WGS) entry which is preliminary data.</text>
</comment>
<keyword evidence="3" id="KW-1185">Reference proteome</keyword>
<feature type="chain" id="PRO_5047188937" description="Lipoprotein" evidence="1">
    <location>
        <begin position="20"/>
        <end position="126"/>
    </location>
</feature>
<dbReference type="RefSeq" id="WP_404314273.1">
    <property type="nucleotide sequence ID" value="NZ_JAUIYO010000001.1"/>
</dbReference>
<organism evidence="2 3">
    <name type="scientific">Bacillus lumedeiriae</name>
    <dbReference type="NCBI Taxonomy" id="3058829"/>
    <lineage>
        <taxon>Bacteria</taxon>
        <taxon>Bacillati</taxon>
        <taxon>Bacillota</taxon>
        <taxon>Bacilli</taxon>
        <taxon>Bacillales</taxon>
        <taxon>Bacillaceae</taxon>
        <taxon>Bacillus</taxon>
    </lineage>
</organism>
<sequence>MKKLLTILLVVLIAGCSSSYNEEAGYKQSTIYNDFPVPENAEPQEAKFGNPNIEKGVKYELKNIGGEQGLLPPERYFQELEERGWKEEKDKQMGSVHLFKKDDTVMLVDIKQDYFNLYQMKVGAPY</sequence>
<accession>A0ABW8I6J1</accession>
<evidence type="ECO:0000256" key="1">
    <source>
        <dbReference type="SAM" id="SignalP"/>
    </source>
</evidence>
<evidence type="ECO:0000313" key="2">
    <source>
        <dbReference type="EMBL" id="MFK2824605.1"/>
    </source>
</evidence>
<feature type="signal peptide" evidence="1">
    <location>
        <begin position="1"/>
        <end position="19"/>
    </location>
</feature>
<reference evidence="2 3" key="1">
    <citation type="submission" date="2023-07" db="EMBL/GenBank/DDBJ databases">
        <title>Bacillus lucianemedeirus sp. nov, a new species isolated from an immunobiological production facility.</title>
        <authorList>
            <person name="Costa L.V."/>
            <person name="Miranda R.V.S.L."/>
            <person name="Brandao M.L.L."/>
            <person name="Reis C.M.F."/>
            <person name="Frazao A.M."/>
            <person name="Cruz F.V."/>
            <person name="Baio P.V.P."/>
            <person name="Veras J.F.C."/>
            <person name="Ramos J.N."/>
            <person name="Vieira V."/>
        </authorList>
    </citation>
    <scope>NUCLEOTIDE SEQUENCE [LARGE SCALE GENOMIC DNA]</scope>
    <source>
        <strain evidence="2 3">B190/17</strain>
    </source>
</reference>
<gene>
    <name evidence="2" type="ORF">QYG89_02685</name>
</gene>
<evidence type="ECO:0008006" key="4">
    <source>
        <dbReference type="Google" id="ProtNLM"/>
    </source>
</evidence>
<proteinExistence type="predicted"/>